<gene>
    <name evidence="2" type="ORF">CDL12_08469</name>
</gene>
<proteinExistence type="inferred from homology"/>
<dbReference type="Gene3D" id="3.40.50.1110">
    <property type="entry name" value="SGNH hydrolase"/>
    <property type="match status" value="1"/>
</dbReference>
<sequence length="94" mass="10597">MGEIRTNDYNYPLIACCGARGPYNYNDSWTCRKPGTTCCDDPSMSTSWDGLHYTEVVHRLIVQNLLQGHYATPPFKDICPSLTISSPAAQIYKY</sequence>
<evidence type="ECO:0000256" key="1">
    <source>
        <dbReference type="ARBA" id="ARBA00008668"/>
    </source>
</evidence>
<dbReference type="GO" id="GO:0050285">
    <property type="term" value="F:sinapine esterase activity"/>
    <property type="evidence" value="ECO:0007669"/>
    <property type="project" value="UniProtKB-EC"/>
</dbReference>
<keyword evidence="2" id="KW-0378">Hydrolase</keyword>
<comment type="caution">
    <text evidence="2">The sequence shown here is derived from an EMBL/GenBank/DDBJ whole genome shotgun (WGS) entry which is preliminary data.</text>
</comment>
<dbReference type="InterPro" id="IPR036514">
    <property type="entry name" value="SGNH_hydro_sf"/>
</dbReference>
<evidence type="ECO:0000313" key="3">
    <source>
        <dbReference type="Proteomes" id="UP000231279"/>
    </source>
</evidence>
<comment type="similarity">
    <text evidence="1">Belongs to the 'GDSL' lipolytic enzyme family.</text>
</comment>
<name>A0A2G9HNH0_9LAMI</name>
<dbReference type="PANTHER" id="PTHR22835">
    <property type="entry name" value="ZINC FINGER FYVE DOMAIN CONTAINING PROTEIN"/>
    <property type="match status" value="1"/>
</dbReference>
<reference evidence="3" key="1">
    <citation type="journal article" date="2018" name="Gigascience">
        <title>Genome assembly of the Pink Ipe (Handroanthus impetiginosus, Bignoniaceae), a highly valued, ecologically keystone Neotropical timber forest tree.</title>
        <authorList>
            <person name="Silva-Junior O.B."/>
            <person name="Grattapaglia D."/>
            <person name="Novaes E."/>
            <person name="Collevatti R.G."/>
        </authorList>
    </citation>
    <scope>NUCLEOTIDE SEQUENCE [LARGE SCALE GENOMIC DNA]</scope>
    <source>
        <strain evidence="3">cv. UFG-1</strain>
    </source>
</reference>
<dbReference type="STRING" id="429701.A0A2G9HNH0"/>
<protein>
    <submittedName>
        <fullName evidence="2">Sinapine esterase</fullName>
        <ecNumber evidence="2">3.1.1.49</ecNumber>
    </submittedName>
</protein>
<dbReference type="AlphaFoldDB" id="A0A2G9HNH0"/>
<dbReference type="OrthoDB" id="1600564at2759"/>
<dbReference type="EC" id="3.1.1.49" evidence="2"/>
<dbReference type="Proteomes" id="UP000231279">
    <property type="component" value="Unassembled WGS sequence"/>
</dbReference>
<accession>A0A2G9HNH0</accession>
<evidence type="ECO:0000313" key="2">
    <source>
        <dbReference type="EMBL" id="PIN18840.1"/>
    </source>
</evidence>
<organism evidence="2 3">
    <name type="scientific">Handroanthus impetiginosus</name>
    <dbReference type="NCBI Taxonomy" id="429701"/>
    <lineage>
        <taxon>Eukaryota</taxon>
        <taxon>Viridiplantae</taxon>
        <taxon>Streptophyta</taxon>
        <taxon>Embryophyta</taxon>
        <taxon>Tracheophyta</taxon>
        <taxon>Spermatophyta</taxon>
        <taxon>Magnoliopsida</taxon>
        <taxon>eudicotyledons</taxon>
        <taxon>Gunneridae</taxon>
        <taxon>Pentapetalae</taxon>
        <taxon>asterids</taxon>
        <taxon>lamiids</taxon>
        <taxon>Lamiales</taxon>
        <taxon>Bignoniaceae</taxon>
        <taxon>Crescentiina</taxon>
        <taxon>Tabebuia alliance</taxon>
        <taxon>Handroanthus</taxon>
    </lineage>
</organism>
<dbReference type="PANTHER" id="PTHR22835:SF683">
    <property type="entry name" value="OS05G0506800 PROTEIN"/>
    <property type="match status" value="1"/>
</dbReference>
<dbReference type="EMBL" id="NKXS01001390">
    <property type="protein sequence ID" value="PIN18840.1"/>
    <property type="molecule type" value="Genomic_DNA"/>
</dbReference>
<keyword evidence="3" id="KW-1185">Reference proteome</keyword>